<feature type="transmembrane region" description="Helical" evidence="1">
    <location>
        <begin position="76"/>
        <end position="99"/>
    </location>
</feature>
<name>A0A8X8B8A3_BRACI</name>
<evidence type="ECO:0000256" key="1">
    <source>
        <dbReference type="SAM" id="Phobius"/>
    </source>
</evidence>
<dbReference type="Proteomes" id="UP000886595">
    <property type="component" value="Unassembled WGS sequence"/>
</dbReference>
<protein>
    <submittedName>
        <fullName evidence="2">Uncharacterized protein</fullName>
    </submittedName>
</protein>
<sequence length="211" mass="22953">MLELLVGLVARGWLEFRVRSRSIYLLDLSVYVTSDCAGSGLVSTQAAVAMPPLCLGFNPSAGSGVFGYSFSVEGNFLLYLVVSFVCVCSIVVIAFLVGFNARPWPLESIIHDTSSRILSFWLPFQSIGCVKRPLSTRSLWFSVVSNVEVILGESLITSVSAFVLCTHHCAVLAQLSSRQCTLNFFACLETFWSSGGGDLNPIFGPMTAWRS</sequence>
<evidence type="ECO:0000313" key="3">
    <source>
        <dbReference type="Proteomes" id="UP000886595"/>
    </source>
</evidence>
<dbReference type="EMBL" id="JAAMPC010000002">
    <property type="protein sequence ID" value="KAG2328449.1"/>
    <property type="molecule type" value="Genomic_DNA"/>
</dbReference>
<accession>A0A8X8B8A3</accession>
<keyword evidence="3" id="KW-1185">Reference proteome</keyword>
<keyword evidence="1" id="KW-0472">Membrane</keyword>
<evidence type="ECO:0000313" key="2">
    <source>
        <dbReference type="EMBL" id="KAG2328449.1"/>
    </source>
</evidence>
<organism evidence="2 3">
    <name type="scientific">Brassica carinata</name>
    <name type="common">Ethiopian mustard</name>
    <name type="synonym">Abyssinian cabbage</name>
    <dbReference type="NCBI Taxonomy" id="52824"/>
    <lineage>
        <taxon>Eukaryota</taxon>
        <taxon>Viridiplantae</taxon>
        <taxon>Streptophyta</taxon>
        <taxon>Embryophyta</taxon>
        <taxon>Tracheophyta</taxon>
        <taxon>Spermatophyta</taxon>
        <taxon>Magnoliopsida</taxon>
        <taxon>eudicotyledons</taxon>
        <taxon>Gunneridae</taxon>
        <taxon>Pentapetalae</taxon>
        <taxon>rosids</taxon>
        <taxon>malvids</taxon>
        <taxon>Brassicales</taxon>
        <taxon>Brassicaceae</taxon>
        <taxon>Brassiceae</taxon>
        <taxon>Brassica</taxon>
    </lineage>
</organism>
<dbReference type="AlphaFoldDB" id="A0A8X8B8A3"/>
<gene>
    <name evidence="2" type="ORF">Bca52824_011177</name>
</gene>
<reference evidence="2 3" key="1">
    <citation type="submission" date="2020-02" db="EMBL/GenBank/DDBJ databases">
        <authorList>
            <person name="Ma Q."/>
            <person name="Huang Y."/>
            <person name="Song X."/>
            <person name="Pei D."/>
        </authorList>
    </citation>
    <scope>NUCLEOTIDE SEQUENCE [LARGE SCALE GENOMIC DNA]</scope>
    <source>
        <strain evidence="2">Sxm20200214</strain>
        <tissue evidence="2">Leaf</tissue>
    </source>
</reference>
<proteinExistence type="predicted"/>
<keyword evidence="1" id="KW-1133">Transmembrane helix</keyword>
<comment type="caution">
    <text evidence="2">The sequence shown here is derived from an EMBL/GenBank/DDBJ whole genome shotgun (WGS) entry which is preliminary data.</text>
</comment>
<keyword evidence="1" id="KW-0812">Transmembrane</keyword>